<evidence type="ECO:0000313" key="2">
    <source>
        <dbReference type="Proteomes" id="UP000614601"/>
    </source>
</evidence>
<comment type="caution">
    <text evidence="1">The sequence shown here is derived from an EMBL/GenBank/DDBJ whole genome shotgun (WGS) entry which is preliminary data.</text>
</comment>
<proteinExistence type="predicted"/>
<dbReference type="EMBL" id="CAJFCW020000006">
    <property type="protein sequence ID" value="CAG9127271.1"/>
    <property type="molecule type" value="Genomic_DNA"/>
</dbReference>
<accession>A0A811LJQ6</accession>
<dbReference type="EMBL" id="CAJFDH010000006">
    <property type="protein sequence ID" value="CAD5229825.1"/>
    <property type="molecule type" value="Genomic_DNA"/>
</dbReference>
<dbReference type="PANTHER" id="PTHR22954:SF3">
    <property type="entry name" value="PROTEIN CBG08539"/>
    <property type="match status" value="1"/>
</dbReference>
<reference evidence="1" key="1">
    <citation type="submission" date="2020-09" db="EMBL/GenBank/DDBJ databases">
        <authorList>
            <person name="Kikuchi T."/>
        </authorList>
    </citation>
    <scope>NUCLEOTIDE SEQUENCE</scope>
    <source>
        <strain evidence="1">SH1</strain>
    </source>
</reference>
<gene>
    <name evidence="1" type="ORF">BOKJ2_LOCUS13829</name>
</gene>
<dbReference type="AlphaFoldDB" id="A0A811LJQ6"/>
<organism evidence="1 2">
    <name type="scientific">Bursaphelenchus okinawaensis</name>
    <dbReference type="NCBI Taxonomy" id="465554"/>
    <lineage>
        <taxon>Eukaryota</taxon>
        <taxon>Metazoa</taxon>
        <taxon>Ecdysozoa</taxon>
        <taxon>Nematoda</taxon>
        <taxon>Chromadorea</taxon>
        <taxon>Rhabditida</taxon>
        <taxon>Tylenchina</taxon>
        <taxon>Tylenchomorpha</taxon>
        <taxon>Aphelenchoidea</taxon>
        <taxon>Aphelenchoididae</taxon>
        <taxon>Bursaphelenchus</taxon>
    </lineage>
</organism>
<dbReference type="InterPro" id="IPR005312">
    <property type="entry name" value="DUF1759"/>
</dbReference>
<dbReference type="OrthoDB" id="5864015at2759"/>
<evidence type="ECO:0000313" key="1">
    <source>
        <dbReference type="EMBL" id="CAD5229825.1"/>
    </source>
</evidence>
<dbReference type="Proteomes" id="UP000614601">
    <property type="component" value="Unassembled WGS sequence"/>
</dbReference>
<dbReference type="Pfam" id="PF03564">
    <property type="entry name" value="DUF1759"/>
    <property type="match status" value="1"/>
</dbReference>
<sequence>MTHRPVHLPHITIPVFDGTPTNYNNFIQLFRSLIDNNQALSNIDKFNYLSGLLIGDAKETIRHFLLSEENYKLALETLAERFGSTIAIVSSLIRELHTSQPNQNSLASIKSYVLKIEQIRLQLIQLKKPVVDEEISFILSTKLPKWLQNRLVERSRMNPEWTLDSTIEYVLLVRSHN</sequence>
<keyword evidence="2" id="KW-1185">Reference proteome</keyword>
<dbReference type="PANTHER" id="PTHR22954">
    <property type="entry name" value="RETROVIRAL PROTEASE-RELATED"/>
    <property type="match status" value="1"/>
</dbReference>
<name>A0A811LJQ6_9BILA</name>
<dbReference type="Proteomes" id="UP000783686">
    <property type="component" value="Unassembled WGS sequence"/>
</dbReference>
<protein>
    <submittedName>
        <fullName evidence="1">Uncharacterized protein</fullName>
    </submittedName>
</protein>